<keyword evidence="1 2" id="KW-0694">RNA-binding</keyword>
<dbReference type="PANTHER" id="PTHR14089">
    <property type="entry name" value="PRE-MRNA-SPLICING FACTOR RBM22"/>
    <property type="match status" value="1"/>
</dbReference>
<dbReference type="GO" id="GO:0017070">
    <property type="term" value="F:U6 snRNA binding"/>
    <property type="evidence" value="ECO:0007669"/>
    <property type="project" value="TreeGrafter"/>
</dbReference>
<dbReference type="PROSITE" id="PS50102">
    <property type="entry name" value="RRM"/>
    <property type="match status" value="1"/>
</dbReference>
<sequence>MYRILSNRTAVYPAAIYPAAVQQALPADNDINNTTIFIGNLDPNVTEDELKQIFRQLGEISYVRIPATKGCGFVQFVARASAEETPFTKLAKKIRVEGVLSTSSVLIASNSCSSPFDIHKHTTTLTLAYIQQFAPKLLQGIRILVPSDQSVPEVPEVAQVSQFLSHLDKLMLSL</sequence>
<evidence type="ECO:0000313" key="5">
    <source>
        <dbReference type="Proteomes" id="UP001237642"/>
    </source>
</evidence>
<reference evidence="4" key="1">
    <citation type="submission" date="2023-02" db="EMBL/GenBank/DDBJ databases">
        <title>Genome of toxic invasive species Heracleum sosnowskyi carries increased number of genes despite the absence of recent whole-genome duplications.</title>
        <authorList>
            <person name="Schelkunov M."/>
            <person name="Shtratnikova V."/>
            <person name="Makarenko M."/>
            <person name="Klepikova A."/>
            <person name="Omelchenko D."/>
            <person name="Novikova G."/>
            <person name="Obukhova E."/>
            <person name="Bogdanov V."/>
            <person name="Penin A."/>
            <person name="Logacheva M."/>
        </authorList>
    </citation>
    <scope>NUCLEOTIDE SEQUENCE</scope>
    <source>
        <strain evidence="4">Hsosn_3</strain>
        <tissue evidence="4">Leaf</tissue>
    </source>
</reference>
<dbReference type="GO" id="GO:0036002">
    <property type="term" value="F:pre-mRNA binding"/>
    <property type="evidence" value="ECO:0007669"/>
    <property type="project" value="TreeGrafter"/>
</dbReference>
<feature type="domain" description="RRM" evidence="3">
    <location>
        <begin position="34"/>
        <end position="101"/>
    </location>
</feature>
<evidence type="ECO:0000256" key="1">
    <source>
        <dbReference type="ARBA" id="ARBA00022884"/>
    </source>
</evidence>
<dbReference type="Proteomes" id="UP001237642">
    <property type="component" value="Unassembled WGS sequence"/>
</dbReference>
<gene>
    <name evidence="4" type="ORF">POM88_050618</name>
</gene>
<keyword evidence="5" id="KW-1185">Reference proteome</keyword>
<dbReference type="InterPro" id="IPR000504">
    <property type="entry name" value="RRM_dom"/>
</dbReference>
<dbReference type="PANTHER" id="PTHR14089:SF6">
    <property type="entry name" value="PRE-MRNA-SPLICING FACTOR RBM22"/>
    <property type="match status" value="1"/>
</dbReference>
<dbReference type="Pfam" id="PF00076">
    <property type="entry name" value="RRM_1"/>
    <property type="match status" value="1"/>
</dbReference>
<evidence type="ECO:0000256" key="2">
    <source>
        <dbReference type="PROSITE-ProRule" id="PRU00176"/>
    </source>
</evidence>
<organism evidence="4 5">
    <name type="scientific">Heracleum sosnowskyi</name>
    <dbReference type="NCBI Taxonomy" id="360622"/>
    <lineage>
        <taxon>Eukaryota</taxon>
        <taxon>Viridiplantae</taxon>
        <taxon>Streptophyta</taxon>
        <taxon>Embryophyta</taxon>
        <taxon>Tracheophyta</taxon>
        <taxon>Spermatophyta</taxon>
        <taxon>Magnoliopsida</taxon>
        <taxon>eudicotyledons</taxon>
        <taxon>Gunneridae</taxon>
        <taxon>Pentapetalae</taxon>
        <taxon>asterids</taxon>
        <taxon>campanulids</taxon>
        <taxon>Apiales</taxon>
        <taxon>Apiaceae</taxon>
        <taxon>Apioideae</taxon>
        <taxon>apioid superclade</taxon>
        <taxon>Tordylieae</taxon>
        <taxon>Tordyliinae</taxon>
        <taxon>Heracleum</taxon>
    </lineage>
</organism>
<accession>A0AAD8M2R0</accession>
<proteinExistence type="predicted"/>
<name>A0AAD8M2R0_9APIA</name>
<dbReference type="EMBL" id="JAUIZM010000011">
    <property type="protein sequence ID" value="KAK1357362.1"/>
    <property type="molecule type" value="Genomic_DNA"/>
</dbReference>
<dbReference type="InterPro" id="IPR039171">
    <property type="entry name" value="Cwc2/Slt11"/>
</dbReference>
<dbReference type="GO" id="GO:0071006">
    <property type="term" value="C:U2-type catalytic step 1 spliceosome"/>
    <property type="evidence" value="ECO:0007669"/>
    <property type="project" value="TreeGrafter"/>
</dbReference>
<dbReference type="InterPro" id="IPR035979">
    <property type="entry name" value="RBD_domain_sf"/>
</dbReference>
<dbReference type="SUPFAM" id="SSF54928">
    <property type="entry name" value="RNA-binding domain, RBD"/>
    <property type="match status" value="1"/>
</dbReference>
<dbReference type="SMART" id="SM00360">
    <property type="entry name" value="RRM"/>
    <property type="match status" value="1"/>
</dbReference>
<dbReference type="GO" id="GO:0071007">
    <property type="term" value="C:U2-type catalytic step 2 spliceosome"/>
    <property type="evidence" value="ECO:0007669"/>
    <property type="project" value="TreeGrafter"/>
</dbReference>
<evidence type="ECO:0000259" key="3">
    <source>
        <dbReference type="PROSITE" id="PS50102"/>
    </source>
</evidence>
<dbReference type="AlphaFoldDB" id="A0AAD8M2R0"/>
<evidence type="ECO:0000313" key="4">
    <source>
        <dbReference type="EMBL" id="KAK1357362.1"/>
    </source>
</evidence>
<dbReference type="Gene3D" id="3.30.70.330">
    <property type="match status" value="1"/>
</dbReference>
<comment type="caution">
    <text evidence="4">The sequence shown here is derived from an EMBL/GenBank/DDBJ whole genome shotgun (WGS) entry which is preliminary data.</text>
</comment>
<protein>
    <recommendedName>
        <fullName evidence="3">RRM domain-containing protein</fullName>
    </recommendedName>
</protein>
<reference evidence="4" key="2">
    <citation type="submission" date="2023-05" db="EMBL/GenBank/DDBJ databases">
        <authorList>
            <person name="Schelkunov M.I."/>
        </authorList>
    </citation>
    <scope>NUCLEOTIDE SEQUENCE</scope>
    <source>
        <strain evidence="4">Hsosn_3</strain>
        <tissue evidence="4">Leaf</tissue>
    </source>
</reference>
<dbReference type="GO" id="GO:0000974">
    <property type="term" value="C:Prp19 complex"/>
    <property type="evidence" value="ECO:0007669"/>
    <property type="project" value="TreeGrafter"/>
</dbReference>
<dbReference type="InterPro" id="IPR012677">
    <property type="entry name" value="Nucleotide-bd_a/b_plait_sf"/>
</dbReference>